<feature type="transmembrane region" description="Helical" evidence="1">
    <location>
        <begin position="160"/>
        <end position="185"/>
    </location>
</feature>
<keyword evidence="1" id="KW-1133">Transmembrane helix</keyword>
<feature type="domain" description="DUF4232" evidence="2">
    <location>
        <begin position="223"/>
        <end position="352"/>
    </location>
</feature>
<organism evidence="3 4">
    <name type="scientific">Amnibacterium soli</name>
    <dbReference type="NCBI Taxonomy" id="1282736"/>
    <lineage>
        <taxon>Bacteria</taxon>
        <taxon>Bacillati</taxon>
        <taxon>Actinomycetota</taxon>
        <taxon>Actinomycetes</taxon>
        <taxon>Micrococcales</taxon>
        <taxon>Microbacteriaceae</taxon>
        <taxon>Amnibacterium</taxon>
    </lineage>
</organism>
<proteinExistence type="predicted"/>
<protein>
    <recommendedName>
        <fullName evidence="2">DUF4232 domain-containing protein</fullName>
    </recommendedName>
</protein>
<dbReference type="Proteomes" id="UP001500121">
    <property type="component" value="Unassembled WGS sequence"/>
</dbReference>
<evidence type="ECO:0000313" key="4">
    <source>
        <dbReference type="Proteomes" id="UP001500121"/>
    </source>
</evidence>
<dbReference type="InterPro" id="IPR025326">
    <property type="entry name" value="DUF4232"/>
</dbReference>
<keyword evidence="1" id="KW-0812">Transmembrane</keyword>
<accession>A0ABP8YZU0</accession>
<feature type="transmembrane region" description="Helical" evidence="1">
    <location>
        <begin position="48"/>
        <end position="75"/>
    </location>
</feature>
<feature type="transmembrane region" description="Helical" evidence="1">
    <location>
        <begin position="87"/>
        <end position="109"/>
    </location>
</feature>
<feature type="transmembrane region" description="Helical" evidence="1">
    <location>
        <begin position="129"/>
        <end position="148"/>
    </location>
</feature>
<evidence type="ECO:0000313" key="3">
    <source>
        <dbReference type="EMBL" id="GAA4741921.1"/>
    </source>
</evidence>
<keyword evidence="4" id="KW-1185">Reference proteome</keyword>
<reference evidence="4" key="1">
    <citation type="journal article" date="2019" name="Int. J. Syst. Evol. Microbiol.">
        <title>The Global Catalogue of Microorganisms (GCM) 10K type strain sequencing project: providing services to taxonomists for standard genome sequencing and annotation.</title>
        <authorList>
            <consortium name="The Broad Institute Genomics Platform"/>
            <consortium name="The Broad Institute Genome Sequencing Center for Infectious Disease"/>
            <person name="Wu L."/>
            <person name="Ma J."/>
        </authorList>
    </citation>
    <scope>NUCLEOTIDE SEQUENCE [LARGE SCALE GENOMIC DNA]</scope>
    <source>
        <strain evidence="4">JCM 19015</strain>
    </source>
</reference>
<keyword evidence="1" id="KW-0472">Membrane</keyword>
<comment type="caution">
    <text evidence="3">The sequence shown here is derived from an EMBL/GenBank/DDBJ whole genome shotgun (WGS) entry which is preliminary data.</text>
</comment>
<name>A0ABP8YZU0_9MICO</name>
<dbReference type="EMBL" id="BAABLP010000002">
    <property type="protein sequence ID" value="GAA4741921.1"/>
    <property type="molecule type" value="Genomic_DNA"/>
</dbReference>
<sequence length="359" mass="35725">MKALVPAVLTAAVLWVGIGALSIAARPLPRTPSVLAGLVLPTTLPNAAWFAPGGGALGLALLAGALYAGVLALLLRLVLRDGEHRFVPAWFAVLVAGFIGTGAVAAALVLPEVGSSGAGYTASSIVQNAAPAGLWGLLYGWLPALLLARSRSTAPVDRRGARILPAAVLAVAAGAVLLLVAAPLVRQPVTPEAPPAATPSPAPTAYGWDRIAPSPVASPAGTCAPSDVTLSLGTGDAATGHRALPVSVTNTGDAACVLDGYPDVVFDDAAGNAMDVLVVQGGSFMAQDAGARRVRLAPGDAAVATLGWNAQSAAGEQRAGRVYVSVRQGDPRIALPADLDVKDGGSVSLTAWARPGGAG</sequence>
<evidence type="ECO:0000259" key="2">
    <source>
        <dbReference type="Pfam" id="PF14016"/>
    </source>
</evidence>
<gene>
    <name evidence="3" type="ORF">GCM10025783_11510</name>
</gene>
<evidence type="ECO:0000256" key="1">
    <source>
        <dbReference type="SAM" id="Phobius"/>
    </source>
</evidence>
<dbReference type="Pfam" id="PF14016">
    <property type="entry name" value="DUF4232"/>
    <property type="match status" value="1"/>
</dbReference>